<organism evidence="3 4">
    <name type="scientific">Komagataella phaffii (strain ATCC 76273 / CBS 7435 / CECT 11047 / NRRL Y-11430 / Wegner 21-1)</name>
    <name type="common">Yeast</name>
    <name type="synonym">Pichia pastoris</name>
    <dbReference type="NCBI Taxonomy" id="981350"/>
    <lineage>
        <taxon>Eukaryota</taxon>
        <taxon>Fungi</taxon>
        <taxon>Dikarya</taxon>
        <taxon>Ascomycota</taxon>
        <taxon>Saccharomycotina</taxon>
        <taxon>Pichiomycetes</taxon>
        <taxon>Pichiales</taxon>
        <taxon>Pichiaceae</taxon>
        <taxon>Komagataella</taxon>
    </lineage>
</organism>
<comment type="similarity">
    <text evidence="1">Belongs to the DP1 family.</text>
</comment>
<protein>
    <recommendedName>
        <fullName evidence="1">Protein YOP1</fullName>
    </recommendedName>
</protein>
<dbReference type="Proteomes" id="UP000006853">
    <property type="component" value="Chromosome 2"/>
</dbReference>
<dbReference type="AlphaFoldDB" id="A0A1G4KQ26"/>
<dbReference type="GO" id="GO:0016020">
    <property type="term" value="C:membrane"/>
    <property type="evidence" value="ECO:0007669"/>
    <property type="project" value="UniProtKB-SubCell"/>
</dbReference>
<proteinExistence type="inferred from homology"/>
<dbReference type="PANTHER" id="PTHR12300:SF177">
    <property type="entry name" value="PROTEIN YOP1"/>
    <property type="match status" value="1"/>
</dbReference>
<comment type="subcellular location">
    <subcellularLocation>
        <location evidence="1">Membrane</location>
        <topology evidence="1">Multi-pass membrane protein</topology>
    </subcellularLocation>
</comment>
<dbReference type="PANTHER" id="PTHR12300">
    <property type="entry name" value="HVA22-LIKE PROTEINS"/>
    <property type="match status" value="1"/>
</dbReference>
<reference evidence="3 4" key="1">
    <citation type="journal article" date="2011" name="J. Biotechnol.">
        <title>High-quality genome sequence of Pichia pastoris CBS7435.</title>
        <authorList>
            <person name="Kuberl A."/>
            <person name="Schneider J."/>
            <person name="Thallinger G.G."/>
            <person name="Anderl I."/>
            <person name="Wibberg D."/>
            <person name="Hajek T."/>
            <person name="Jaenicke S."/>
            <person name="Brinkrolf K."/>
            <person name="Goesmann A."/>
            <person name="Szczepanowski R."/>
            <person name="Puhler A."/>
            <person name="Schwab H."/>
            <person name="Glieder A."/>
            <person name="Pichler H."/>
        </authorList>
    </citation>
    <scope>NUCLEOTIDE SEQUENCE [LARGE SCALE GENOMIC DNA]</scope>
    <source>
        <strain evidence="4">ATCC 76273 / CBS 7435 / CECT 11047 / NRRL Y-11430 / Wegner 21-1</strain>
    </source>
</reference>
<accession>A0A1G4KQ26</accession>
<evidence type="ECO:0000313" key="3">
    <source>
        <dbReference type="EMBL" id="SCV12114.1"/>
    </source>
</evidence>
<keyword evidence="4" id="KW-1185">Reference proteome</keyword>
<evidence type="ECO:0000256" key="1">
    <source>
        <dbReference type="RuleBase" id="RU362006"/>
    </source>
</evidence>
<keyword evidence="1" id="KW-0812">Transmembrane</keyword>
<feature type="transmembrane region" description="Helical" evidence="1">
    <location>
        <begin position="58"/>
        <end position="79"/>
    </location>
</feature>
<comment type="caution">
    <text evidence="1">Lacks conserved residue(s) required for the propagation of feature annotation.</text>
</comment>
<name>A0A1G4KQ26_KOMPC</name>
<feature type="transmembrane region" description="Helical" evidence="1">
    <location>
        <begin position="34"/>
        <end position="51"/>
    </location>
</feature>
<reference evidence="3 4" key="2">
    <citation type="journal article" date="2016" name="FEMS Yeast Res.">
        <title>Curation of the genome annotation of Pichia pastoris (Komagataella phaffii) CBS7435 from gene level to protein function.</title>
        <authorList>
            <person name="Valli M."/>
            <person name="Tatto N.E."/>
            <person name="Peymann A."/>
            <person name="Gruber C."/>
            <person name="Landes N."/>
            <person name="Ekker H."/>
            <person name="Thallinger G.G."/>
            <person name="Mattanovich D."/>
            <person name="Gasser B."/>
            <person name="Graf A.B."/>
        </authorList>
    </citation>
    <scope>GENOME REANNOTATION</scope>
    <source>
        <strain evidence="3 4">ATCC 76273 / CBS 7435 / CECT 11047 / NRRL Y-11430 / Wegner 21-1</strain>
    </source>
</reference>
<evidence type="ECO:0000256" key="2">
    <source>
        <dbReference type="SAM" id="MobiDB-lite"/>
    </source>
</evidence>
<evidence type="ECO:0000313" key="4">
    <source>
        <dbReference type="Proteomes" id="UP000006853"/>
    </source>
</evidence>
<feature type="compositionally biased region" description="Polar residues" evidence="2">
    <location>
        <begin position="232"/>
        <end position="241"/>
    </location>
</feature>
<gene>
    <name evidence="3" type="ordered locus">PP7435_Chr2-2606</name>
</gene>
<keyword evidence="1" id="KW-1133">Transmembrane helix</keyword>
<sequence length="251" mass="28165">MLGLLLGLIGWVISVGFPLVKSYQSIVTSSKESTVNWLIYWIIYSINLYITSCGPFQLIFGYVPFFSVVNLYFHCWLVLPLIDVSKYNTLKENEVLSSLLQNHMVNGGDKRVNGALLLWFLYLDPMLESGLQNLDLNSDNIWNQLQSLLVRLAQRYTPGAPSPAAAVPEKQANQASKFSPLLEFGKLAMLSESLLKYPLSLIDGEKTSTASSTVSSVAEFDIVNRDELEGENSPNNNSPKQDNWFWKTKSE</sequence>
<dbReference type="InterPro" id="IPR004345">
    <property type="entry name" value="TB2_DP1_HVA22"/>
</dbReference>
<dbReference type="EMBL" id="FR839629">
    <property type="protein sequence ID" value="SCV12114.1"/>
    <property type="molecule type" value="Genomic_DNA"/>
</dbReference>
<dbReference type="Pfam" id="PF03134">
    <property type="entry name" value="TB2_DP1_HVA22"/>
    <property type="match status" value="1"/>
</dbReference>
<keyword evidence="1" id="KW-0472">Membrane</keyword>
<feature type="region of interest" description="Disordered" evidence="2">
    <location>
        <begin position="225"/>
        <end position="251"/>
    </location>
</feature>